<dbReference type="CTD" id="9948507"/>
<dbReference type="RefSeq" id="XP_003146630.1">
    <property type="nucleotide sequence ID" value="XM_003146582.1"/>
</dbReference>
<dbReference type="AlphaFoldDB" id="A0A1S0TNQ3"/>
<proteinExistence type="predicted"/>
<dbReference type="KEGG" id="loa:LOAG_11061"/>
<dbReference type="GeneID" id="9948507"/>
<organism evidence="1">
    <name type="scientific">Loa loa</name>
    <name type="common">Eye worm</name>
    <name type="synonym">Filaria loa</name>
    <dbReference type="NCBI Taxonomy" id="7209"/>
    <lineage>
        <taxon>Eukaryota</taxon>
        <taxon>Metazoa</taxon>
        <taxon>Ecdysozoa</taxon>
        <taxon>Nematoda</taxon>
        <taxon>Chromadorea</taxon>
        <taxon>Rhabditida</taxon>
        <taxon>Spirurina</taxon>
        <taxon>Spiruromorpha</taxon>
        <taxon>Filarioidea</taxon>
        <taxon>Onchocercidae</taxon>
        <taxon>Loa</taxon>
    </lineage>
</organism>
<dbReference type="InParanoid" id="A0A1S0TNQ3"/>
<name>A0A1S0TNQ3_LOALO</name>
<protein>
    <submittedName>
        <fullName evidence="1">Uncharacterized protein</fullName>
    </submittedName>
</protein>
<sequence>MSIPKFLLILRMPFDLTSDNLGIELCYNSDDDGLIPIIKLDSTMTMKLSRQKTAEEIFISVTLRLLIFHLQKTGNVAIYVGFAASSAYDVEQFGWLFVPFRD</sequence>
<gene>
    <name evidence="1" type="ORF">LOAG_11061</name>
</gene>
<accession>A0A1S0TNQ3</accession>
<dbReference type="EMBL" id="JH712085">
    <property type="protein sequence ID" value="EFO17440.1"/>
    <property type="molecule type" value="Genomic_DNA"/>
</dbReference>
<evidence type="ECO:0000313" key="1">
    <source>
        <dbReference type="EMBL" id="EFO17440.1"/>
    </source>
</evidence>
<reference evidence="1" key="1">
    <citation type="submission" date="2012-04" db="EMBL/GenBank/DDBJ databases">
        <title>The Genome Sequence of Loa loa.</title>
        <authorList>
            <consortium name="The Broad Institute Genome Sequencing Platform"/>
            <consortium name="Broad Institute Genome Sequencing Center for Infectious Disease"/>
            <person name="Nutman T.B."/>
            <person name="Fink D.L."/>
            <person name="Russ C."/>
            <person name="Young S."/>
            <person name="Zeng Q."/>
            <person name="Gargeya S."/>
            <person name="Alvarado L."/>
            <person name="Berlin A."/>
            <person name="Chapman S.B."/>
            <person name="Chen Z."/>
            <person name="Freedman E."/>
            <person name="Gellesch M."/>
            <person name="Goldberg J."/>
            <person name="Griggs A."/>
            <person name="Gujja S."/>
            <person name="Heilman E.R."/>
            <person name="Heiman D."/>
            <person name="Howarth C."/>
            <person name="Mehta T."/>
            <person name="Neiman D."/>
            <person name="Pearson M."/>
            <person name="Roberts A."/>
            <person name="Saif S."/>
            <person name="Shea T."/>
            <person name="Shenoy N."/>
            <person name="Sisk P."/>
            <person name="Stolte C."/>
            <person name="Sykes S."/>
            <person name="White J."/>
            <person name="Yandava C."/>
            <person name="Haas B."/>
            <person name="Henn M.R."/>
            <person name="Nusbaum C."/>
            <person name="Birren B."/>
        </authorList>
    </citation>
    <scope>NUCLEOTIDE SEQUENCE [LARGE SCALE GENOMIC DNA]</scope>
</reference>